<evidence type="ECO:0000256" key="1">
    <source>
        <dbReference type="SAM" id="SignalP"/>
    </source>
</evidence>
<gene>
    <name evidence="2" type="ORF">E2A64_07600</name>
</gene>
<comment type="caution">
    <text evidence="2">The sequence shown here is derived from an EMBL/GenBank/DDBJ whole genome shotgun (WGS) entry which is preliminary data.</text>
</comment>
<evidence type="ECO:0000313" key="2">
    <source>
        <dbReference type="EMBL" id="TDH38945.1"/>
    </source>
</evidence>
<organism evidence="2 3">
    <name type="scientific">Pseudohoeflea suaedae</name>
    <dbReference type="NCBI Taxonomy" id="877384"/>
    <lineage>
        <taxon>Bacteria</taxon>
        <taxon>Pseudomonadati</taxon>
        <taxon>Pseudomonadota</taxon>
        <taxon>Alphaproteobacteria</taxon>
        <taxon>Hyphomicrobiales</taxon>
        <taxon>Rhizobiaceae</taxon>
        <taxon>Pseudohoeflea</taxon>
    </lineage>
</organism>
<feature type="chain" id="PRO_5020230324" evidence="1">
    <location>
        <begin position="22"/>
        <end position="256"/>
    </location>
</feature>
<sequence>MKALKYFAAFLLVCFLLPAGASVALYLSGEHPASWRNADWSATGILPAPRPDDEAAIYIMSARTGGLKGALASHSWILLKPANGAPYVRYDKVGWGSPIRRNGYPPDGRWYSNIPEVVGALRGEEAAGLIPEVEAAIAAYPYADRGGYRIWPGPNSNTFVATVLRDVPALGIRLPPEAVGRDYLPLASPVSITPGWRDIDLSFGGYAGLGLGLDTGIEVRIAGLVFGIDLLRPALKLPGFGRLGLPLADRVSAPST</sequence>
<keyword evidence="1" id="KW-0732">Signal</keyword>
<dbReference type="Proteomes" id="UP000295131">
    <property type="component" value="Unassembled WGS sequence"/>
</dbReference>
<dbReference type="OrthoDB" id="199084at2"/>
<name>A0A4V3A7I7_9HYPH</name>
<dbReference type="InterPro" id="IPR022224">
    <property type="entry name" value="DUF3750"/>
</dbReference>
<accession>A0A4V3A7I7</accession>
<dbReference type="Pfam" id="PF12570">
    <property type="entry name" value="DUF3750"/>
    <property type="match status" value="1"/>
</dbReference>
<dbReference type="AlphaFoldDB" id="A0A4V3A7I7"/>
<dbReference type="EMBL" id="SMSI01000001">
    <property type="protein sequence ID" value="TDH38945.1"/>
    <property type="molecule type" value="Genomic_DNA"/>
</dbReference>
<proteinExistence type="predicted"/>
<reference evidence="2 3" key="1">
    <citation type="journal article" date="2013" name="Int. J. Syst. Evol. Microbiol.">
        <title>Hoeflea suaedae sp. nov., an endophytic bacterium isolated from the root of the halophyte Suaeda maritima.</title>
        <authorList>
            <person name="Chung E.J."/>
            <person name="Park J.A."/>
            <person name="Pramanik P."/>
            <person name="Bibi F."/>
            <person name="Jeon C.O."/>
            <person name="Chung Y.R."/>
        </authorList>
    </citation>
    <scope>NUCLEOTIDE SEQUENCE [LARGE SCALE GENOMIC DNA]</scope>
    <source>
        <strain evidence="2 3">YC6898</strain>
    </source>
</reference>
<dbReference type="RefSeq" id="WP_133283779.1">
    <property type="nucleotide sequence ID" value="NZ_SMSI01000001.1"/>
</dbReference>
<keyword evidence="3" id="KW-1185">Reference proteome</keyword>
<evidence type="ECO:0000313" key="3">
    <source>
        <dbReference type="Proteomes" id="UP000295131"/>
    </source>
</evidence>
<feature type="signal peptide" evidence="1">
    <location>
        <begin position="1"/>
        <end position="21"/>
    </location>
</feature>
<protein>
    <submittedName>
        <fullName evidence="2">DUF3750 domain-containing protein</fullName>
    </submittedName>
</protein>